<dbReference type="InterPro" id="IPR008919">
    <property type="entry name" value="Retrov_capsid_N"/>
</dbReference>
<dbReference type="PANTHER" id="PTHR33166">
    <property type="entry name" value="GAG_P30 DOMAIN-CONTAINING PROTEIN"/>
    <property type="match status" value="1"/>
</dbReference>
<sequence length="140" mass="16578">ILLKVPFSTADLGEWKRVAKEYRNDLVSVAKHFQFMIKQYCPDWKDIQLLLEYLTEKEKQLVLKTAENLAEDHYNVTGGDVKEYFPLQDPKWNANRSAHMEKLQEYQEWISKGIERAIPKTINWYAVKQRPSESPSEFLD</sequence>
<evidence type="ECO:0000313" key="2">
    <source>
        <dbReference type="EMBL" id="KFQ15258.1"/>
    </source>
</evidence>
<gene>
    <name evidence="2" type="ORF">N330_10408</name>
</gene>
<dbReference type="EMBL" id="KK687671">
    <property type="protein sequence ID" value="KFQ15258.1"/>
    <property type="molecule type" value="Genomic_DNA"/>
</dbReference>
<name>A0A091Q700_LEPDC</name>
<dbReference type="Proteomes" id="UP000053001">
    <property type="component" value="Unassembled WGS sequence"/>
</dbReference>
<organism evidence="2 3">
    <name type="scientific">Leptosomus discolor</name>
    <name type="common">Madagascar cuckoo roller</name>
    <name type="synonym">Cuculus discolor</name>
    <dbReference type="NCBI Taxonomy" id="188344"/>
    <lineage>
        <taxon>Eukaryota</taxon>
        <taxon>Metazoa</taxon>
        <taxon>Chordata</taxon>
        <taxon>Craniata</taxon>
        <taxon>Vertebrata</taxon>
        <taxon>Euteleostomi</taxon>
        <taxon>Archelosauria</taxon>
        <taxon>Archosauria</taxon>
        <taxon>Dinosauria</taxon>
        <taxon>Saurischia</taxon>
        <taxon>Theropoda</taxon>
        <taxon>Coelurosauria</taxon>
        <taxon>Aves</taxon>
        <taxon>Neognathae</taxon>
        <taxon>Neoaves</taxon>
        <taxon>Telluraves</taxon>
        <taxon>Coraciimorphae</taxon>
        <taxon>Coraciiformes</taxon>
        <taxon>Leptosomidae</taxon>
        <taxon>Leptosomus</taxon>
    </lineage>
</organism>
<proteinExistence type="predicted"/>
<accession>A0A091Q700</accession>
<dbReference type="GO" id="GO:0019068">
    <property type="term" value="P:virion assembly"/>
    <property type="evidence" value="ECO:0007669"/>
    <property type="project" value="InterPro"/>
</dbReference>
<reference evidence="2 3" key="1">
    <citation type="submission" date="2014-04" db="EMBL/GenBank/DDBJ databases">
        <title>Genome evolution of avian class.</title>
        <authorList>
            <person name="Zhang G."/>
            <person name="Li C."/>
        </authorList>
    </citation>
    <scope>NUCLEOTIDE SEQUENCE [LARGE SCALE GENOMIC DNA]</scope>
    <source>
        <strain evidence="2">BGI_N330</strain>
    </source>
</reference>
<dbReference type="InterPro" id="IPR003036">
    <property type="entry name" value="Gag_P30"/>
</dbReference>
<feature type="non-terminal residue" evidence="2">
    <location>
        <position position="1"/>
    </location>
</feature>
<feature type="domain" description="Core shell protein Gag P30" evidence="1">
    <location>
        <begin position="11"/>
        <end position="140"/>
    </location>
</feature>
<dbReference type="InterPro" id="IPR050462">
    <property type="entry name" value="Retroviral_Gag-Pol_poly"/>
</dbReference>
<feature type="non-terminal residue" evidence="2">
    <location>
        <position position="140"/>
    </location>
</feature>
<evidence type="ECO:0000313" key="3">
    <source>
        <dbReference type="Proteomes" id="UP000053001"/>
    </source>
</evidence>
<dbReference type="SUPFAM" id="SSF47943">
    <property type="entry name" value="Retrovirus capsid protein, N-terminal core domain"/>
    <property type="match status" value="1"/>
</dbReference>
<dbReference type="Gene3D" id="1.10.375.10">
    <property type="entry name" value="Human Immunodeficiency Virus Type 1 Capsid Protein"/>
    <property type="match status" value="1"/>
</dbReference>
<dbReference type="Pfam" id="PF02093">
    <property type="entry name" value="Gag_p30"/>
    <property type="match status" value="1"/>
</dbReference>
<dbReference type="AlphaFoldDB" id="A0A091Q700"/>
<evidence type="ECO:0000259" key="1">
    <source>
        <dbReference type="Pfam" id="PF02093"/>
    </source>
</evidence>
<keyword evidence="3" id="KW-1185">Reference proteome</keyword>
<dbReference type="PhylomeDB" id="A0A091Q700"/>
<protein>
    <recommendedName>
        <fullName evidence="1">Core shell protein Gag P30 domain-containing protein</fullName>
    </recommendedName>
</protein>